<evidence type="ECO:0000256" key="3">
    <source>
        <dbReference type="ARBA" id="ARBA00022553"/>
    </source>
</evidence>
<comment type="catalytic activity">
    <reaction evidence="1">
        <text>ATP + protein L-histidine = ADP + protein N-phospho-L-histidine.</text>
        <dbReference type="EC" id="2.7.13.3"/>
    </reaction>
</comment>
<dbReference type="GO" id="GO:0000155">
    <property type="term" value="F:phosphorelay sensor kinase activity"/>
    <property type="evidence" value="ECO:0007669"/>
    <property type="project" value="InterPro"/>
</dbReference>
<accession>A0A0U4C913</accession>
<organism evidence="11 12">
    <name type="scientific">Aeromicrobium erythreum</name>
    <dbReference type="NCBI Taxonomy" id="2041"/>
    <lineage>
        <taxon>Bacteria</taxon>
        <taxon>Bacillati</taxon>
        <taxon>Actinomycetota</taxon>
        <taxon>Actinomycetes</taxon>
        <taxon>Propionibacteriales</taxon>
        <taxon>Nocardioidaceae</taxon>
        <taxon>Aeromicrobium</taxon>
    </lineage>
</organism>
<dbReference type="Pfam" id="PF07730">
    <property type="entry name" value="HisKA_3"/>
    <property type="match status" value="1"/>
</dbReference>
<dbReference type="SUPFAM" id="SSF55874">
    <property type="entry name" value="ATPase domain of HSP90 chaperone/DNA topoisomerase II/histidine kinase"/>
    <property type="match status" value="1"/>
</dbReference>
<keyword evidence="9" id="KW-0472">Membrane</keyword>
<dbReference type="OrthoDB" id="227596at2"/>
<dbReference type="InterPro" id="IPR011712">
    <property type="entry name" value="Sig_transdc_His_kin_sub3_dim/P"/>
</dbReference>
<dbReference type="InterPro" id="IPR050482">
    <property type="entry name" value="Sensor_HK_TwoCompSys"/>
</dbReference>
<proteinExistence type="predicted"/>
<dbReference type="InterPro" id="IPR036890">
    <property type="entry name" value="HATPase_C_sf"/>
</dbReference>
<dbReference type="RefSeq" id="WP_067861468.1">
    <property type="nucleotide sequence ID" value="NZ_CP011502.1"/>
</dbReference>
<dbReference type="GO" id="GO:0005524">
    <property type="term" value="F:ATP binding"/>
    <property type="evidence" value="ECO:0007669"/>
    <property type="project" value="UniProtKB-KW"/>
</dbReference>
<evidence type="ECO:0000256" key="4">
    <source>
        <dbReference type="ARBA" id="ARBA00022679"/>
    </source>
</evidence>
<reference evidence="11 12" key="1">
    <citation type="journal article" date="1991" name="Int. J. Syst. Bacteriol.">
        <title>Description of the erythromycin-producing bacterium Arthrobacter sp. strain NRRL B-3381 as Aeromicrobium erythreum gen. nov., sp. nov.</title>
        <authorList>
            <person name="Miller E.S."/>
            <person name="Woese C.R."/>
            <person name="Brenner S."/>
        </authorList>
    </citation>
    <scope>NUCLEOTIDE SEQUENCE [LARGE SCALE GENOMIC DNA]</scope>
    <source>
        <strain evidence="11 12">AR18</strain>
    </source>
</reference>
<feature type="transmembrane region" description="Helical" evidence="9">
    <location>
        <begin position="131"/>
        <end position="149"/>
    </location>
</feature>
<keyword evidence="9" id="KW-1133">Transmembrane helix</keyword>
<keyword evidence="12" id="KW-1185">Reference proteome</keyword>
<dbReference type="Proteomes" id="UP000067689">
    <property type="component" value="Chromosome"/>
</dbReference>
<evidence type="ECO:0000256" key="7">
    <source>
        <dbReference type="ARBA" id="ARBA00022840"/>
    </source>
</evidence>
<keyword evidence="6" id="KW-0418">Kinase</keyword>
<keyword evidence="8" id="KW-0902">Two-component regulatory system</keyword>
<evidence type="ECO:0000256" key="6">
    <source>
        <dbReference type="ARBA" id="ARBA00022777"/>
    </source>
</evidence>
<dbReference type="KEGG" id="aer:AERYTH_07540"/>
<feature type="transmembrane region" description="Helical" evidence="9">
    <location>
        <begin position="15"/>
        <end position="34"/>
    </location>
</feature>
<dbReference type="CDD" id="cd16917">
    <property type="entry name" value="HATPase_UhpB-NarQ-NarX-like"/>
    <property type="match status" value="1"/>
</dbReference>
<evidence type="ECO:0000313" key="11">
    <source>
        <dbReference type="EMBL" id="ALX04555.1"/>
    </source>
</evidence>
<dbReference type="EC" id="2.7.13.3" evidence="2"/>
<evidence type="ECO:0000256" key="5">
    <source>
        <dbReference type="ARBA" id="ARBA00022741"/>
    </source>
</evidence>
<feature type="transmembrane region" description="Helical" evidence="9">
    <location>
        <begin position="102"/>
        <end position="119"/>
    </location>
</feature>
<keyword evidence="5" id="KW-0547">Nucleotide-binding</keyword>
<gene>
    <name evidence="11" type="ORF">AERYTH_07540</name>
</gene>
<sequence length="383" mass="41210">MTGTAPPLTWWGHTWRLLLVLAVTALTWVPLGLWQLRHAPLWFALDLATGVACTVVAMVWRRRFPVTVALVTNVVSIGSFSSGGAACLALVSLATRRRWRELVPVTLVCLLTIPFVVAVNPLPGEDPRVDAAVVVVVIGLLVAVGLYVGSRRELLATLRSRAESAEAEQAAKVAQARSAERTRIAREMHDVLAHRISLVTMHAGALAYRQDLGREQVHETALTIQETAHQAMTELRGVLGVLREGPGDAVPELPQPTARDVVELVEESRAAGMRVELDLQGDLDDVAGAAGRTVYRVVQEGLTNARKHAAGTPVEVTVDVGAQTVDVRVVNLLPLGTPTAPLPGSGLGLVGLRERVELARGSLSHRVSADRRYVLEARIPWTA</sequence>
<dbReference type="AlphaFoldDB" id="A0A0U4C913"/>
<dbReference type="PANTHER" id="PTHR24421:SF10">
    <property type="entry name" value="NITRATE_NITRITE SENSOR PROTEIN NARQ"/>
    <property type="match status" value="1"/>
</dbReference>
<evidence type="ECO:0000256" key="1">
    <source>
        <dbReference type="ARBA" id="ARBA00000085"/>
    </source>
</evidence>
<dbReference type="Gene3D" id="3.30.565.10">
    <property type="entry name" value="Histidine kinase-like ATPase, C-terminal domain"/>
    <property type="match status" value="1"/>
</dbReference>
<dbReference type="PATRIC" id="fig|2041.4.peg.1581"/>
<evidence type="ECO:0000313" key="12">
    <source>
        <dbReference type="Proteomes" id="UP000067689"/>
    </source>
</evidence>
<dbReference type="PANTHER" id="PTHR24421">
    <property type="entry name" value="NITRATE/NITRITE SENSOR PROTEIN NARX-RELATED"/>
    <property type="match status" value="1"/>
</dbReference>
<dbReference type="GO" id="GO:0046983">
    <property type="term" value="F:protein dimerization activity"/>
    <property type="evidence" value="ECO:0007669"/>
    <property type="project" value="InterPro"/>
</dbReference>
<dbReference type="STRING" id="2041.AERYTH_07540"/>
<dbReference type="Gene3D" id="1.20.5.1930">
    <property type="match status" value="1"/>
</dbReference>
<dbReference type="GO" id="GO:0016020">
    <property type="term" value="C:membrane"/>
    <property type="evidence" value="ECO:0007669"/>
    <property type="project" value="InterPro"/>
</dbReference>
<evidence type="ECO:0000256" key="2">
    <source>
        <dbReference type="ARBA" id="ARBA00012438"/>
    </source>
</evidence>
<feature type="transmembrane region" description="Helical" evidence="9">
    <location>
        <begin position="41"/>
        <end position="60"/>
    </location>
</feature>
<evidence type="ECO:0000259" key="10">
    <source>
        <dbReference type="Pfam" id="PF07730"/>
    </source>
</evidence>
<feature type="transmembrane region" description="Helical" evidence="9">
    <location>
        <begin position="66"/>
        <end position="90"/>
    </location>
</feature>
<evidence type="ECO:0000256" key="8">
    <source>
        <dbReference type="ARBA" id="ARBA00023012"/>
    </source>
</evidence>
<keyword evidence="9" id="KW-0812">Transmembrane</keyword>
<keyword evidence="7" id="KW-0067">ATP-binding</keyword>
<keyword evidence="4" id="KW-0808">Transferase</keyword>
<evidence type="ECO:0000256" key="9">
    <source>
        <dbReference type="SAM" id="Phobius"/>
    </source>
</evidence>
<dbReference type="EMBL" id="CP011502">
    <property type="protein sequence ID" value="ALX04555.1"/>
    <property type="molecule type" value="Genomic_DNA"/>
</dbReference>
<name>A0A0U4C913_9ACTN</name>
<feature type="domain" description="Signal transduction histidine kinase subgroup 3 dimerisation and phosphoacceptor" evidence="10">
    <location>
        <begin position="180"/>
        <end position="245"/>
    </location>
</feature>
<keyword evidence="3" id="KW-0597">Phosphoprotein</keyword>
<protein>
    <recommendedName>
        <fullName evidence="2">histidine kinase</fullName>
        <ecNumber evidence="2">2.7.13.3</ecNumber>
    </recommendedName>
</protein>